<evidence type="ECO:0008006" key="4">
    <source>
        <dbReference type="Google" id="ProtNLM"/>
    </source>
</evidence>
<accession>A0A507AUC1</accession>
<dbReference type="GO" id="GO:0008168">
    <property type="term" value="F:methyltransferase activity"/>
    <property type="evidence" value="ECO:0007669"/>
    <property type="project" value="TreeGrafter"/>
</dbReference>
<comment type="caution">
    <text evidence="2">The sequence shown here is derived from an EMBL/GenBank/DDBJ whole genome shotgun (WGS) entry which is preliminary data.</text>
</comment>
<comment type="similarity">
    <text evidence="1">Belongs to the methyltransferase superfamily. LaeA methyltransferase family.</text>
</comment>
<dbReference type="RefSeq" id="XP_030996116.1">
    <property type="nucleotide sequence ID" value="XM_031139883.1"/>
</dbReference>
<dbReference type="Pfam" id="PF13489">
    <property type="entry name" value="Methyltransf_23"/>
    <property type="match status" value="1"/>
</dbReference>
<dbReference type="EMBL" id="SKBQ01000028">
    <property type="protein sequence ID" value="TPX14405.1"/>
    <property type="molecule type" value="Genomic_DNA"/>
</dbReference>
<dbReference type="STRING" id="1093900.A0A507AUC1"/>
<name>A0A507AUC1_9PEZI</name>
<evidence type="ECO:0000256" key="1">
    <source>
        <dbReference type="ARBA" id="ARBA00038158"/>
    </source>
</evidence>
<dbReference type="PANTHER" id="PTHR43591:SF24">
    <property type="entry name" value="2-METHOXY-6-POLYPRENYL-1,4-BENZOQUINOL METHYLASE, MITOCHONDRIAL"/>
    <property type="match status" value="1"/>
</dbReference>
<proteinExistence type="inferred from homology"/>
<dbReference type="GeneID" id="41972816"/>
<dbReference type="OrthoDB" id="2013972at2759"/>
<dbReference type="Proteomes" id="UP000319257">
    <property type="component" value="Unassembled WGS sequence"/>
</dbReference>
<dbReference type="CDD" id="cd02440">
    <property type="entry name" value="AdoMet_MTases"/>
    <property type="match status" value="1"/>
</dbReference>
<keyword evidence="3" id="KW-1185">Reference proteome</keyword>
<dbReference type="PANTHER" id="PTHR43591">
    <property type="entry name" value="METHYLTRANSFERASE"/>
    <property type="match status" value="1"/>
</dbReference>
<sequence>MFRGRVQDGRLYTVYGKEEYGFPMDDQELDRIDLCHAKYYALLDKKRFLAPIPSHPQKVLDLGCGTGERPHWQPPGLWWSANTAAPEVIGIDIAPTQPEWVPPNCRFELNDMEQPWTWPENHFDFIFARDLILSVRDYPKLIDEIYRHLKPGGYVEFQSVTGTIQCDDGTLPPDPTGSALRSLSEHLRVAAAKFGAPVDDPARWRAWLAGRGFECPAAQEHVYKVPVNPWPRDQRLKLVGAFEQENLLSNLTGMTLRLFRRALGWSAAEVDAFNAGVRREVRDWRYHAYWPL</sequence>
<reference evidence="2 3" key="1">
    <citation type="submission" date="2019-06" db="EMBL/GenBank/DDBJ databases">
        <title>Draft genome sequence of the filamentous fungus Phialemoniopsis curvata isolated from diesel fuel.</title>
        <authorList>
            <person name="Varaljay V.A."/>
            <person name="Lyon W.J."/>
            <person name="Crouch A.L."/>
            <person name="Drake C.E."/>
            <person name="Hollomon J.M."/>
            <person name="Nadeau L.J."/>
            <person name="Nunn H.S."/>
            <person name="Stevenson B.S."/>
            <person name="Bojanowski C.L."/>
            <person name="Crookes-Goodson W.J."/>
        </authorList>
    </citation>
    <scope>NUCLEOTIDE SEQUENCE [LARGE SCALE GENOMIC DNA]</scope>
    <source>
        <strain evidence="2 3">D216</strain>
    </source>
</reference>
<evidence type="ECO:0000313" key="2">
    <source>
        <dbReference type="EMBL" id="TPX14405.1"/>
    </source>
</evidence>
<dbReference type="InParanoid" id="A0A507AUC1"/>
<dbReference type="SUPFAM" id="SSF53335">
    <property type="entry name" value="S-adenosyl-L-methionine-dependent methyltransferases"/>
    <property type="match status" value="1"/>
</dbReference>
<evidence type="ECO:0000313" key="3">
    <source>
        <dbReference type="Proteomes" id="UP000319257"/>
    </source>
</evidence>
<dbReference type="InterPro" id="IPR029063">
    <property type="entry name" value="SAM-dependent_MTases_sf"/>
</dbReference>
<gene>
    <name evidence="2" type="ORF">E0L32_005369</name>
</gene>
<dbReference type="AlphaFoldDB" id="A0A507AUC1"/>
<organism evidence="2 3">
    <name type="scientific">Thyridium curvatum</name>
    <dbReference type="NCBI Taxonomy" id="1093900"/>
    <lineage>
        <taxon>Eukaryota</taxon>
        <taxon>Fungi</taxon>
        <taxon>Dikarya</taxon>
        <taxon>Ascomycota</taxon>
        <taxon>Pezizomycotina</taxon>
        <taxon>Sordariomycetes</taxon>
        <taxon>Sordariomycetidae</taxon>
        <taxon>Thyridiales</taxon>
        <taxon>Thyridiaceae</taxon>
        <taxon>Thyridium</taxon>
    </lineage>
</organism>
<protein>
    <recommendedName>
        <fullName evidence="4">Methyltransferase</fullName>
    </recommendedName>
</protein>
<dbReference type="Gene3D" id="3.40.50.150">
    <property type="entry name" value="Vaccinia Virus protein VP39"/>
    <property type="match status" value="1"/>
</dbReference>